<sequence length="196" mass="21051">MSGFNRVGLALFCTILILGLSLSGPLFAACDEIDPLTLLPNEGFCSGWLADGAPGTAYTLEELTEFIDGGAFLHDQYGFTAAVFQNYLFGTVAASINLYNQGTAEGAEGLFNDPSSGMGDPVPEWTGSGEARFQPALSYIIFQFWEECFYGSIYMNPATVSDFSEVLCIATEILTIIQGAVPVDYQSWGSLKINAN</sequence>
<gene>
    <name evidence="2" type="ORF">KJ970_13995</name>
</gene>
<comment type="caution">
    <text evidence="2">The sequence shown here is derived from an EMBL/GenBank/DDBJ whole genome shotgun (WGS) entry which is preliminary data.</text>
</comment>
<feature type="chain" id="PRO_5037188089" evidence="1">
    <location>
        <begin position="29"/>
        <end position="196"/>
    </location>
</feature>
<protein>
    <submittedName>
        <fullName evidence="2">Uncharacterized protein</fullName>
    </submittedName>
</protein>
<dbReference type="EMBL" id="JAHJDP010000084">
    <property type="protein sequence ID" value="MBU2692027.1"/>
    <property type="molecule type" value="Genomic_DNA"/>
</dbReference>
<proteinExistence type="predicted"/>
<evidence type="ECO:0000313" key="3">
    <source>
        <dbReference type="Proteomes" id="UP000777784"/>
    </source>
</evidence>
<dbReference type="Proteomes" id="UP000777784">
    <property type="component" value="Unassembled WGS sequence"/>
</dbReference>
<name>A0A948RYN6_UNCEI</name>
<feature type="signal peptide" evidence="1">
    <location>
        <begin position="1"/>
        <end position="28"/>
    </location>
</feature>
<dbReference type="AlphaFoldDB" id="A0A948RYN6"/>
<evidence type="ECO:0000313" key="2">
    <source>
        <dbReference type="EMBL" id="MBU2692027.1"/>
    </source>
</evidence>
<organism evidence="2 3">
    <name type="scientific">Eiseniibacteriota bacterium</name>
    <dbReference type="NCBI Taxonomy" id="2212470"/>
    <lineage>
        <taxon>Bacteria</taxon>
        <taxon>Candidatus Eiseniibacteriota</taxon>
    </lineage>
</organism>
<dbReference type="PROSITE" id="PS51257">
    <property type="entry name" value="PROKAR_LIPOPROTEIN"/>
    <property type="match status" value="1"/>
</dbReference>
<keyword evidence="1" id="KW-0732">Signal</keyword>
<reference evidence="2" key="1">
    <citation type="submission" date="2021-05" db="EMBL/GenBank/DDBJ databases">
        <title>Energy efficiency and biological interactions define the core microbiome of deep oligotrophic groundwater.</title>
        <authorList>
            <person name="Mehrshad M."/>
            <person name="Lopez-Fernandez M."/>
            <person name="Bell E."/>
            <person name="Bernier-Latmani R."/>
            <person name="Bertilsson S."/>
            <person name="Dopson M."/>
        </authorList>
    </citation>
    <scope>NUCLEOTIDE SEQUENCE</scope>
    <source>
        <strain evidence="2">Modern_marine.mb.64</strain>
    </source>
</reference>
<accession>A0A948RYN6</accession>
<evidence type="ECO:0000256" key="1">
    <source>
        <dbReference type="SAM" id="SignalP"/>
    </source>
</evidence>